<proteinExistence type="predicted"/>
<dbReference type="EMBL" id="CAJEWN010004044">
    <property type="protein sequence ID" value="CAD2209184.1"/>
    <property type="molecule type" value="Genomic_DNA"/>
</dbReference>
<gene>
    <name evidence="1" type="ORF">MENT_LOCUS63312</name>
</gene>
<protein>
    <submittedName>
        <fullName evidence="1">Uncharacterized protein</fullName>
    </submittedName>
</protein>
<dbReference type="AlphaFoldDB" id="A0A6V7YCE4"/>
<dbReference type="Proteomes" id="UP000580250">
    <property type="component" value="Unassembled WGS sequence"/>
</dbReference>
<evidence type="ECO:0000313" key="1">
    <source>
        <dbReference type="EMBL" id="CAD2209184.1"/>
    </source>
</evidence>
<organism evidence="1 2">
    <name type="scientific">Meloidogyne enterolobii</name>
    <name type="common">Root-knot nematode worm</name>
    <name type="synonym">Meloidogyne mayaguensis</name>
    <dbReference type="NCBI Taxonomy" id="390850"/>
    <lineage>
        <taxon>Eukaryota</taxon>
        <taxon>Metazoa</taxon>
        <taxon>Ecdysozoa</taxon>
        <taxon>Nematoda</taxon>
        <taxon>Chromadorea</taxon>
        <taxon>Rhabditida</taxon>
        <taxon>Tylenchina</taxon>
        <taxon>Tylenchomorpha</taxon>
        <taxon>Tylenchoidea</taxon>
        <taxon>Meloidogynidae</taxon>
        <taxon>Meloidogyninae</taxon>
        <taxon>Meloidogyne</taxon>
    </lineage>
</organism>
<accession>A0A6V7YCE4</accession>
<evidence type="ECO:0000313" key="2">
    <source>
        <dbReference type="Proteomes" id="UP000580250"/>
    </source>
</evidence>
<sequence>MLWCFNLVTDPTSPDFIFIFKFHFKVLKKHVFSQYLIFSLLDPQFSDFS</sequence>
<name>A0A6V7YCE4_MELEN</name>
<comment type="caution">
    <text evidence="1">The sequence shown here is derived from an EMBL/GenBank/DDBJ whole genome shotgun (WGS) entry which is preliminary data.</text>
</comment>
<reference evidence="1 2" key="1">
    <citation type="submission" date="2020-08" db="EMBL/GenBank/DDBJ databases">
        <authorList>
            <person name="Koutsovoulos G."/>
            <person name="Danchin GJ E."/>
        </authorList>
    </citation>
    <scope>NUCLEOTIDE SEQUENCE [LARGE SCALE GENOMIC DNA]</scope>
</reference>